<dbReference type="InterPro" id="IPR011646">
    <property type="entry name" value="KAP_P-loop"/>
</dbReference>
<sequence length="184" mass="20932">MKALDLLATEENIYTTFIDDAIGRDADVFSFVSFLNSLDSGTVIALNARWGEGKTFFVKQTKLVLEAFNPYYENIEHREEIKKTWEKLRKKQEIEIQPFVTVYYDAWMNDNDEDPVLSLVLAILQEIDGLTSLENERGIMDLAGNVLDCFTGRTVKGVLDSLRGTPPLENIIAMSKTPHTQYLC</sequence>
<accession>A0A396AG41</accession>
<evidence type="ECO:0000259" key="1">
    <source>
        <dbReference type="Pfam" id="PF07693"/>
    </source>
</evidence>
<gene>
    <name evidence="2" type="ORF">DW813_13005</name>
</gene>
<dbReference type="AlphaFoldDB" id="A0A396AG41"/>
<evidence type="ECO:0000313" key="3">
    <source>
        <dbReference type="Proteomes" id="UP000266391"/>
    </source>
</evidence>
<proteinExistence type="predicted"/>
<protein>
    <recommendedName>
        <fullName evidence="1">KAP NTPase domain-containing protein</fullName>
    </recommendedName>
</protein>
<name>A0A396AG41_9FIRM</name>
<feature type="domain" description="KAP NTPase" evidence="1">
    <location>
        <begin position="38"/>
        <end position="128"/>
    </location>
</feature>
<dbReference type="RefSeq" id="WP_243090535.1">
    <property type="nucleotide sequence ID" value="NZ_QSIQ01000023.1"/>
</dbReference>
<organism evidence="2 3">
    <name type="scientific">Roseburia inulinivorans</name>
    <dbReference type="NCBI Taxonomy" id="360807"/>
    <lineage>
        <taxon>Bacteria</taxon>
        <taxon>Bacillati</taxon>
        <taxon>Bacillota</taxon>
        <taxon>Clostridia</taxon>
        <taxon>Lachnospirales</taxon>
        <taxon>Lachnospiraceae</taxon>
        <taxon>Roseburia</taxon>
    </lineage>
</organism>
<dbReference type="EMBL" id="QSIQ01000023">
    <property type="protein sequence ID" value="RHD00944.1"/>
    <property type="molecule type" value="Genomic_DNA"/>
</dbReference>
<dbReference type="Pfam" id="PF07693">
    <property type="entry name" value="KAP_NTPase"/>
    <property type="match status" value="1"/>
</dbReference>
<reference evidence="2 3" key="1">
    <citation type="submission" date="2018-08" db="EMBL/GenBank/DDBJ databases">
        <title>A genome reference for cultivated species of the human gut microbiota.</title>
        <authorList>
            <person name="Zou Y."/>
            <person name="Xue W."/>
            <person name="Luo G."/>
        </authorList>
    </citation>
    <scope>NUCLEOTIDE SEQUENCE [LARGE SCALE GENOMIC DNA]</scope>
    <source>
        <strain evidence="2 3">AM32-8LB</strain>
    </source>
</reference>
<comment type="caution">
    <text evidence="2">The sequence shown here is derived from an EMBL/GenBank/DDBJ whole genome shotgun (WGS) entry which is preliminary data.</text>
</comment>
<feature type="non-terminal residue" evidence="2">
    <location>
        <position position="184"/>
    </location>
</feature>
<dbReference type="Proteomes" id="UP000266391">
    <property type="component" value="Unassembled WGS sequence"/>
</dbReference>
<evidence type="ECO:0000313" key="2">
    <source>
        <dbReference type="EMBL" id="RHD00944.1"/>
    </source>
</evidence>